<sequence>MTTTSMTHARTTSNRIGAVIAHATIPSGVPRR</sequence>
<comment type="caution">
    <text evidence="2">The sequence shown here is derived from an EMBL/GenBank/DDBJ whole genome shotgun (WGS) entry which is preliminary data.</text>
</comment>
<name>A0A251XX20_9MICO</name>
<evidence type="ECO:0000313" key="3">
    <source>
        <dbReference type="Proteomes" id="UP000195106"/>
    </source>
</evidence>
<feature type="region of interest" description="Disordered" evidence="1">
    <location>
        <begin position="1"/>
        <end position="32"/>
    </location>
</feature>
<evidence type="ECO:0000313" key="2">
    <source>
        <dbReference type="EMBL" id="OUE10071.1"/>
    </source>
</evidence>
<dbReference type="AlphaFoldDB" id="A0A251XX20"/>
<dbReference type="EMBL" id="MDHJ01000001">
    <property type="protein sequence ID" value="OUE10071.1"/>
    <property type="molecule type" value="Genomic_DNA"/>
</dbReference>
<protein>
    <submittedName>
        <fullName evidence="2">Uncharacterized protein</fullName>
    </submittedName>
</protein>
<organism evidence="2 3">
    <name type="scientific">Clavibacter michiganensis</name>
    <dbReference type="NCBI Taxonomy" id="28447"/>
    <lineage>
        <taxon>Bacteria</taxon>
        <taxon>Bacillati</taxon>
        <taxon>Actinomycetota</taxon>
        <taxon>Actinomycetes</taxon>
        <taxon>Micrococcales</taxon>
        <taxon>Microbacteriaceae</taxon>
        <taxon>Clavibacter</taxon>
    </lineage>
</organism>
<evidence type="ECO:0000256" key="1">
    <source>
        <dbReference type="SAM" id="MobiDB-lite"/>
    </source>
</evidence>
<dbReference type="Proteomes" id="UP000195106">
    <property type="component" value="Unassembled WGS sequence"/>
</dbReference>
<proteinExistence type="predicted"/>
<gene>
    <name evidence="2" type="ORF">CMsap09_14085</name>
</gene>
<feature type="compositionally biased region" description="Low complexity" evidence="1">
    <location>
        <begin position="1"/>
        <end position="13"/>
    </location>
</feature>
<reference evidence="2 3" key="1">
    <citation type="submission" date="2016-08" db="EMBL/GenBank/DDBJ databases">
        <title>Genome sequence of Clavibacter michiganensis spp. strain CASJ009.</title>
        <authorList>
            <person name="Thapa S.P."/>
            <person name="Coaker G."/>
        </authorList>
    </citation>
    <scope>NUCLEOTIDE SEQUENCE [LARGE SCALE GENOMIC DNA]</scope>
    <source>
        <strain evidence="2">CASJ009</strain>
    </source>
</reference>
<accession>A0A251XX20</accession>